<evidence type="ECO:0000313" key="3">
    <source>
        <dbReference type="Proteomes" id="UP001501183"/>
    </source>
</evidence>
<feature type="region of interest" description="Disordered" evidence="1">
    <location>
        <begin position="386"/>
        <end position="438"/>
    </location>
</feature>
<keyword evidence="3" id="KW-1185">Reference proteome</keyword>
<protein>
    <submittedName>
        <fullName evidence="2">Uncharacterized protein</fullName>
    </submittedName>
</protein>
<dbReference type="RefSeq" id="WP_345352043.1">
    <property type="nucleotide sequence ID" value="NZ_BAABFB010000075.1"/>
</dbReference>
<reference evidence="3" key="1">
    <citation type="journal article" date="2019" name="Int. J. Syst. Evol. Microbiol.">
        <title>The Global Catalogue of Microorganisms (GCM) 10K type strain sequencing project: providing services to taxonomists for standard genome sequencing and annotation.</title>
        <authorList>
            <consortium name="The Broad Institute Genomics Platform"/>
            <consortium name="The Broad Institute Genome Sequencing Center for Infectious Disease"/>
            <person name="Wu L."/>
            <person name="Ma J."/>
        </authorList>
    </citation>
    <scope>NUCLEOTIDE SEQUENCE [LARGE SCALE GENOMIC DNA]</scope>
    <source>
        <strain evidence="3">JCM 32206</strain>
    </source>
</reference>
<evidence type="ECO:0000256" key="1">
    <source>
        <dbReference type="SAM" id="MobiDB-lite"/>
    </source>
</evidence>
<proteinExistence type="predicted"/>
<accession>A0ABP8PMS0</accession>
<feature type="compositionally biased region" description="Low complexity" evidence="1">
    <location>
        <begin position="424"/>
        <end position="438"/>
    </location>
</feature>
<comment type="caution">
    <text evidence="2">The sequence shown here is derived from an EMBL/GenBank/DDBJ whole genome shotgun (WGS) entry which is preliminary data.</text>
</comment>
<dbReference type="Proteomes" id="UP001501183">
    <property type="component" value="Unassembled WGS sequence"/>
</dbReference>
<organism evidence="2 3">
    <name type="scientific">Rhodococcus olei</name>
    <dbReference type="NCBI Taxonomy" id="2161675"/>
    <lineage>
        <taxon>Bacteria</taxon>
        <taxon>Bacillati</taxon>
        <taxon>Actinomycetota</taxon>
        <taxon>Actinomycetes</taxon>
        <taxon>Mycobacteriales</taxon>
        <taxon>Nocardiaceae</taxon>
        <taxon>Rhodococcus</taxon>
    </lineage>
</organism>
<feature type="compositionally biased region" description="Basic and acidic residues" evidence="1">
    <location>
        <begin position="394"/>
        <end position="423"/>
    </location>
</feature>
<name>A0ABP8PMS0_9NOCA</name>
<evidence type="ECO:0000313" key="2">
    <source>
        <dbReference type="EMBL" id="GAA4489073.1"/>
    </source>
</evidence>
<gene>
    <name evidence="2" type="ORF">GCM10023094_50030</name>
</gene>
<dbReference type="EMBL" id="BAABFB010000075">
    <property type="protein sequence ID" value="GAA4489073.1"/>
    <property type="molecule type" value="Genomic_DNA"/>
</dbReference>
<sequence>MAADLDAVIRALDDVGVDFSIPRESLLDFLANAEFTPYPAVAAALLKLLERRALRLPVFIDVIVFNYEHSSGNPSPRRIDDVDFAVLEAAVIEGFNVRHGEQNTSFESLLKPLDQGDQSPEPTKPSAPLVLDSAARYVLKGTLVPLQVAPATGEPNGPAVDAERPASGGLTKLVAIRQFALSPGDTDEVRTRMQPADPDDHMHGEVVSEKTLDALSGLEQPPVPSLQPDVAVMATLPTAELAAFANVLVELRAEHLARNPDIHAAVLLNTAVIAARELDRTPVLPVGLLNLERIEMVPAGIQRGELISTVPLAPGEETAVTHKEWSVTSKEFTTIVTDSLESVSETGVTDNTDLSQAATSENQHSNQFNITGTVQGGIPIISGSSTTNFTAQDAHSKSATESIKHARTTTEKASSRARQEHKVTISTKTETGSSETSTRILKNPSQQPIRIDYFAMMRKWRVRLYRYGLRLTYDLVIPEPGAAMRRSYAELEQLRGQLGPFEFPVRHSDIAIDLVDSNGQPSPTGVPKYQWLADQYGVTVPPYPSDPAPVGASAHVSTNGGWWFLDLEFDVPSGTRIREVLLDTQIGKQDGDDNHLNFDVIGTAPQPAWNNLGGPLIIRSHKLLAPANAPFLEHEVGHQKVTCFFHHSEQVFVGLTANVELTRETIERWQDEVWNALFGAAQTKYFAQQQEIAGRIAETEARLANVDTLTLRREEGDEIMKSVLRFILGANFEFMPDDVLNAFKDANVDLQHGIGFDGSKLGLSQEQWTLMRQHEDLVKFINEAIEWENVVSFLYSYFWDVPPSWGFVRDLRHPDPNRQAFLRAGAARVVLTVRKGWEERWMRFAEGGSIDAAIPAPYLSIAQEIAAYDDRNYPGIPPANPGKSASRLEDAVFTTSTAKLMASPSPVTIKVADSAGFVAGLPVVLDSDDDRRLQESVRIIEIPSGTEIAVENLSFDHDGTATPIAVLQPGEKGALIAEWNEYTPTSGTDIAITSNLATIA</sequence>